<dbReference type="EMBL" id="KN552089">
    <property type="protein sequence ID" value="KHJ91406.1"/>
    <property type="molecule type" value="Genomic_DNA"/>
</dbReference>
<evidence type="ECO:0000313" key="2">
    <source>
        <dbReference type="EMBL" id="KHJ91406.1"/>
    </source>
</evidence>
<organism evidence="2 3">
    <name type="scientific">Oesophagostomum dentatum</name>
    <name type="common">Nodular worm</name>
    <dbReference type="NCBI Taxonomy" id="61180"/>
    <lineage>
        <taxon>Eukaryota</taxon>
        <taxon>Metazoa</taxon>
        <taxon>Ecdysozoa</taxon>
        <taxon>Nematoda</taxon>
        <taxon>Chromadorea</taxon>
        <taxon>Rhabditida</taxon>
        <taxon>Rhabditina</taxon>
        <taxon>Rhabditomorpha</taxon>
        <taxon>Strongyloidea</taxon>
        <taxon>Strongylidae</taxon>
        <taxon>Oesophagostomum</taxon>
    </lineage>
</organism>
<proteinExistence type="predicted"/>
<protein>
    <submittedName>
        <fullName evidence="2">Uncharacterized protein</fullName>
    </submittedName>
</protein>
<name>A0A0B1T5I1_OESDE</name>
<reference evidence="2 3" key="1">
    <citation type="submission" date="2014-03" db="EMBL/GenBank/DDBJ databases">
        <title>Draft genome of the hookworm Oesophagostomum dentatum.</title>
        <authorList>
            <person name="Mitreva M."/>
        </authorList>
    </citation>
    <scope>NUCLEOTIDE SEQUENCE [LARGE SCALE GENOMIC DNA]</scope>
    <source>
        <strain evidence="2 3">OD-Hann</strain>
    </source>
</reference>
<gene>
    <name evidence="2" type="ORF">OESDEN_08733</name>
</gene>
<sequence length="95" mass="10793">MKFLYILAFIALTVGTAPVAAMVSGMTFKELCDGMCPAAFNPEDPKLNIQGPGRIEDFKRRMEPWRDFCVRKCGWIIKEPQKLKKSEVVDIKITI</sequence>
<dbReference type="Proteomes" id="UP000053660">
    <property type="component" value="Unassembled WGS sequence"/>
</dbReference>
<keyword evidence="1" id="KW-0732">Signal</keyword>
<dbReference type="AlphaFoldDB" id="A0A0B1T5I1"/>
<evidence type="ECO:0000256" key="1">
    <source>
        <dbReference type="SAM" id="SignalP"/>
    </source>
</evidence>
<feature type="signal peptide" evidence="1">
    <location>
        <begin position="1"/>
        <end position="21"/>
    </location>
</feature>
<accession>A0A0B1T5I1</accession>
<keyword evidence="3" id="KW-1185">Reference proteome</keyword>
<feature type="chain" id="PRO_5002082997" evidence="1">
    <location>
        <begin position="22"/>
        <end position="95"/>
    </location>
</feature>
<evidence type="ECO:0000313" key="3">
    <source>
        <dbReference type="Proteomes" id="UP000053660"/>
    </source>
</evidence>